<dbReference type="AlphaFoldDB" id="A0AAW4VY12"/>
<organism evidence="2 3">
    <name type="scientific">Agathobaculum butyriciproducens</name>
    <dbReference type="NCBI Taxonomy" id="1628085"/>
    <lineage>
        <taxon>Bacteria</taxon>
        <taxon>Bacillati</taxon>
        <taxon>Bacillota</taxon>
        <taxon>Clostridia</taxon>
        <taxon>Eubacteriales</taxon>
        <taxon>Butyricicoccaceae</taxon>
        <taxon>Agathobaculum</taxon>
    </lineage>
</organism>
<gene>
    <name evidence="2" type="ORF">LKD22_01135</name>
</gene>
<dbReference type="EMBL" id="JAJEPX010000001">
    <property type="protein sequence ID" value="MCC2175743.1"/>
    <property type="molecule type" value="Genomic_DNA"/>
</dbReference>
<reference evidence="2 3" key="1">
    <citation type="submission" date="2021-10" db="EMBL/GenBank/DDBJ databases">
        <title>Anaerobic single-cell dispensing facilitates the cultivation of human gut bacteria.</title>
        <authorList>
            <person name="Afrizal A."/>
        </authorList>
    </citation>
    <scope>NUCLEOTIDE SEQUENCE [LARGE SCALE GENOMIC DNA]</scope>
    <source>
        <strain evidence="2 3">CLA-AA-H270</strain>
    </source>
</reference>
<feature type="compositionally biased region" description="Polar residues" evidence="1">
    <location>
        <begin position="10"/>
        <end position="19"/>
    </location>
</feature>
<dbReference type="Proteomes" id="UP001298753">
    <property type="component" value="Unassembled WGS sequence"/>
</dbReference>
<comment type="caution">
    <text evidence="2">The sequence shown here is derived from an EMBL/GenBank/DDBJ whole genome shotgun (WGS) entry which is preliminary data.</text>
</comment>
<evidence type="ECO:0000256" key="1">
    <source>
        <dbReference type="SAM" id="MobiDB-lite"/>
    </source>
</evidence>
<evidence type="ECO:0000313" key="2">
    <source>
        <dbReference type="EMBL" id="MCC2175743.1"/>
    </source>
</evidence>
<name>A0AAW4VY12_9FIRM</name>
<sequence length="87" mass="9949">MKGTAVAGKKQNNPYNRCKSTPKGADSYEILLEKMGGTYHQEGDYLIPNLSLPDEPEYWIGKYRRMCRMNSIRSCGKEIVLTELVYV</sequence>
<evidence type="ECO:0000313" key="3">
    <source>
        <dbReference type="Proteomes" id="UP001298753"/>
    </source>
</evidence>
<protein>
    <submittedName>
        <fullName evidence="2">TnpV protein</fullName>
    </submittedName>
</protein>
<feature type="region of interest" description="Disordered" evidence="1">
    <location>
        <begin position="1"/>
        <end position="21"/>
    </location>
</feature>
<keyword evidence="3" id="KW-1185">Reference proteome</keyword>
<accession>A0AAW4VY12</accession>
<proteinExistence type="predicted"/>